<keyword evidence="4" id="KW-1185">Reference proteome</keyword>
<gene>
    <name evidence="3" type="ORF">ACFQDH_14885</name>
</gene>
<proteinExistence type="predicted"/>
<protein>
    <submittedName>
        <fullName evidence="3">TadE family protein</fullName>
    </submittedName>
</protein>
<reference evidence="4" key="1">
    <citation type="journal article" date="2019" name="Int. J. Syst. Evol. Microbiol.">
        <title>The Global Catalogue of Microorganisms (GCM) 10K type strain sequencing project: providing services to taxonomists for standard genome sequencing and annotation.</title>
        <authorList>
            <consortium name="The Broad Institute Genomics Platform"/>
            <consortium name="The Broad Institute Genome Sequencing Center for Infectious Disease"/>
            <person name="Wu L."/>
            <person name="Ma J."/>
        </authorList>
    </citation>
    <scope>NUCLEOTIDE SEQUENCE [LARGE SCALE GENOMIC DNA]</scope>
    <source>
        <strain evidence="4">CCUG 58127</strain>
    </source>
</reference>
<feature type="transmembrane region" description="Helical" evidence="1">
    <location>
        <begin position="30"/>
        <end position="50"/>
    </location>
</feature>
<keyword evidence="1" id="KW-1133">Transmembrane helix</keyword>
<name>A0ABW2AI07_9MICO</name>
<feature type="domain" description="TadE-like" evidence="2">
    <location>
        <begin position="23"/>
        <end position="65"/>
    </location>
</feature>
<evidence type="ECO:0000313" key="3">
    <source>
        <dbReference type="EMBL" id="MFC6706503.1"/>
    </source>
</evidence>
<dbReference type="Proteomes" id="UP001596298">
    <property type="component" value="Unassembled WGS sequence"/>
</dbReference>
<accession>A0ABW2AI07</accession>
<keyword evidence="1" id="KW-0472">Membrane</keyword>
<evidence type="ECO:0000256" key="1">
    <source>
        <dbReference type="SAM" id="Phobius"/>
    </source>
</evidence>
<dbReference type="RefSeq" id="WP_382403161.1">
    <property type="nucleotide sequence ID" value="NZ_JBHSWH010000001.1"/>
</dbReference>
<dbReference type="InterPro" id="IPR012495">
    <property type="entry name" value="TadE-like_dom"/>
</dbReference>
<dbReference type="Pfam" id="PF07811">
    <property type="entry name" value="TadE"/>
    <property type="match status" value="1"/>
</dbReference>
<keyword evidence="1" id="KW-0812">Transmembrane</keyword>
<organism evidence="3 4">
    <name type="scientific">Flexivirga alba</name>
    <dbReference type="NCBI Taxonomy" id="702742"/>
    <lineage>
        <taxon>Bacteria</taxon>
        <taxon>Bacillati</taxon>
        <taxon>Actinomycetota</taxon>
        <taxon>Actinomycetes</taxon>
        <taxon>Micrococcales</taxon>
        <taxon>Dermacoccaceae</taxon>
        <taxon>Flexivirga</taxon>
    </lineage>
</organism>
<sequence>MTRIVTLFRTRLVHRVGAERERGSSSIQMIVFLPALFTVMFLGMQAALWFHARSVAIAAAQEGARTAGAQNGTAGAGISDAASFVSDAGGSDVLAGVHVSGSRSGNQATVTVSGSSMSVIPGWTITVHQSATVPVERLTR</sequence>
<comment type="caution">
    <text evidence="3">The sequence shown here is derived from an EMBL/GenBank/DDBJ whole genome shotgun (WGS) entry which is preliminary data.</text>
</comment>
<dbReference type="EMBL" id="JBHSWH010000001">
    <property type="protein sequence ID" value="MFC6706503.1"/>
    <property type="molecule type" value="Genomic_DNA"/>
</dbReference>
<evidence type="ECO:0000313" key="4">
    <source>
        <dbReference type="Proteomes" id="UP001596298"/>
    </source>
</evidence>
<evidence type="ECO:0000259" key="2">
    <source>
        <dbReference type="Pfam" id="PF07811"/>
    </source>
</evidence>